<evidence type="ECO:0000256" key="1">
    <source>
        <dbReference type="SAM" id="MobiDB-lite"/>
    </source>
</evidence>
<evidence type="ECO:0000313" key="3">
    <source>
        <dbReference type="Proteomes" id="UP001287286"/>
    </source>
</evidence>
<accession>A0ABR0BLP0</accession>
<feature type="compositionally biased region" description="Low complexity" evidence="1">
    <location>
        <begin position="17"/>
        <end position="26"/>
    </location>
</feature>
<gene>
    <name evidence="2" type="ORF">Purlil1_10738</name>
</gene>
<keyword evidence="3" id="KW-1185">Reference proteome</keyword>
<organism evidence="2 3">
    <name type="scientific">Purpureocillium lilacinum</name>
    <name type="common">Paecilomyces lilacinus</name>
    <dbReference type="NCBI Taxonomy" id="33203"/>
    <lineage>
        <taxon>Eukaryota</taxon>
        <taxon>Fungi</taxon>
        <taxon>Dikarya</taxon>
        <taxon>Ascomycota</taxon>
        <taxon>Pezizomycotina</taxon>
        <taxon>Sordariomycetes</taxon>
        <taxon>Hypocreomycetidae</taxon>
        <taxon>Hypocreales</taxon>
        <taxon>Ophiocordycipitaceae</taxon>
        <taxon>Purpureocillium</taxon>
    </lineage>
</organism>
<feature type="region of interest" description="Disordered" evidence="1">
    <location>
        <begin position="224"/>
        <end position="247"/>
    </location>
</feature>
<sequence length="602" mass="66147">MESGTNNSDVPRITVDVESSTSPPEVSTTLPFQVVVKLRRQPDSRDEPCIVKWNASRDGFSEGRFALFHETDTGLQTVDIEVPSLTSSSPSKEEPIQVTSTNQVMFDLLELQPSGSHTFRCTLPDDYQRRLVPGEKYRLQWPGGDITYWGWGSMSDKDGTYLEYQDPKSPRGLSLPASEGFTFTATEEAEPWPGRAEAEAKFGFTEANTMEYLWRSELSNTRRAAAEVDDDHTQHSDPGAPVFSTTLEGPAEKSLSNKIKIVARITLEGNKPVTFHTHRINSAFRLFRRGHDEPHGGEGGSGDAWVPCDRDETLGYFIVDDPDVRVHVARHEDFVSLRPGESWTYEYVAHEPGGADFPADTVPGDRFRVRFAGVELDWWNWGDAEAHEQTEVSLPCFISGDVVDPRDNDGRPKARVEARVGQITSLSFIAAILTVEPDLHPFDAPLTRVRSHELNMTTGSGQFQIGEGGTVGHASGGETNVAVWSPAVPGAFEKARDAAIYTRIGTRHSSAELQAALDATPGIDQTFCLSVNNVILVFSASKDEHTRQVRLVLEMLQGRSMGADIDDCVFDSATSAGAGIQLDRIGHHKVFMVINVGVPSSS</sequence>
<reference evidence="2 3" key="1">
    <citation type="journal article" date="2024" name="Microbiol. Resour. Announc.">
        <title>Genome annotations for the ascomycete fungi Trichoderma harzianum, Trichoderma aggressivum, and Purpureocillium lilacinum.</title>
        <authorList>
            <person name="Beijen E.P.W."/>
            <person name="Ohm R.A."/>
        </authorList>
    </citation>
    <scope>NUCLEOTIDE SEQUENCE [LARGE SCALE GENOMIC DNA]</scope>
    <source>
        <strain evidence="2 3">CBS 150709</strain>
    </source>
</reference>
<dbReference type="Proteomes" id="UP001287286">
    <property type="component" value="Unassembled WGS sequence"/>
</dbReference>
<feature type="region of interest" description="Disordered" evidence="1">
    <location>
        <begin position="1"/>
        <end position="26"/>
    </location>
</feature>
<proteinExistence type="predicted"/>
<comment type="caution">
    <text evidence="2">The sequence shown here is derived from an EMBL/GenBank/DDBJ whole genome shotgun (WGS) entry which is preliminary data.</text>
</comment>
<protein>
    <submittedName>
        <fullName evidence="2">Uncharacterized protein</fullName>
    </submittedName>
</protein>
<evidence type="ECO:0000313" key="2">
    <source>
        <dbReference type="EMBL" id="KAK4083327.1"/>
    </source>
</evidence>
<dbReference type="EMBL" id="JAWRVI010000057">
    <property type="protein sequence ID" value="KAK4083327.1"/>
    <property type="molecule type" value="Genomic_DNA"/>
</dbReference>
<name>A0ABR0BLP0_PURLI</name>